<feature type="transmembrane region" description="Helical" evidence="2">
    <location>
        <begin position="186"/>
        <end position="203"/>
    </location>
</feature>
<protein>
    <submittedName>
        <fullName evidence="3">MFS transporter</fullName>
    </submittedName>
</protein>
<dbReference type="GO" id="GO:0005886">
    <property type="term" value="C:plasma membrane"/>
    <property type="evidence" value="ECO:0007669"/>
    <property type="project" value="UniProtKB-SubCell"/>
</dbReference>
<gene>
    <name evidence="3" type="ORF">DWV06_13150</name>
</gene>
<feature type="transmembrane region" description="Helical" evidence="2">
    <location>
        <begin position="92"/>
        <end position="116"/>
    </location>
</feature>
<feature type="transmembrane region" description="Helical" evidence="2">
    <location>
        <begin position="296"/>
        <end position="313"/>
    </location>
</feature>
<reference evidence="3 4" key="1">
    <citation type="submission" date="2018-07" db="EMBL/GenBank/DDBJ databases">
        <title>Anaerosacharophilus polymeroproducens gen. nov. sp. nov., an anaerobic bacterium isolated from salt field.</title>
        <authorList>
            <person name="Kim W."/>
            <person name="Yang S.-H."/>
            <person name="Oh J."/>
            <person name="Lee J.-H."/>
            <person name="Kwon K.K."/>
        </authorList>
    </citation>
    <scope>NUCLEOTIDE SEQUENCE [LARGE SCALE GENOMIC DNA]</scope>
    <source>
        <strain evidence="3 4">MCWD5</strain>
    </source>
</reference>
<proteinExistence type="predicted"/>
<feature type="transmembrane region" description="Helical" evidence="2">
    <location>
        <begin position="161"/>
        <end position="180"/>
    </location>
</feature>
<dbReference type="Proteomes" id="UP000255036">
    <property type="component" value="Unassembled WGS sequence"/>
</dbReference>
<keyword evidence="2" id="KW-0812">Transmembrane</keyword>
<accession>A0A371AT48</accession>
<feature type="transmembrane region" description="Helical" evidence="2">
    <location>
        <begin position="385"/>
        <end position="406"/>
    </location>
</feature>
<dbReference type="Pfam" id="PF07690">
    <property type="entry name" value="MFS_1"/>
    <property type="match status" value="1"/>
</dbReference>
<dbReference type="PANTHER" id="PTHR23530">
    <property type="entry name" value="TRANSPORT PROTEIN-RELATED"/>
    <property type="match status" value="1"/>
</dbReference>
<dbReference type="EMBL" id="QRCT01000048">
    <property type="protein sequence ID" value="RDU22712.1"/>
    <property type="molecule type" value="Genomic_DNA"/>
</dbReference>
<organism evidence="3 4">
    <name type="scientific">Anaerosacchariphilus polymeriproducens</name>
    <dbReference type="NCBI Taxonomy" id="1812858"/>
    <lineage>
        <taxon>Bacteria</taxon>
        <taxon>Bacillati</taxon>
        <taxon>Bacillota</taxon>
        <taxon>Clostridia</taxon>
        <taxon>Lachnospirales</taxon>
        <taxon>Lachnospiraceae</taxon>
        <taxon>Anaerosacchariphilus</taxon>
    </lineage>
</organism>
<dbReference type="InterPro" id="IPR053160">
    <property type="entry name" value="MFS_DHA3_Transporter"/>
</dbReference>
<feature type="transmembrane region" description="Helical" evidence="2">
    <location>
        <begin position="319"/>
        <end position="339"/>
    </location>
</feature>
<dbReference type="PANTHER" id="PTHR23530:SF1">
    <property type="entry name" value="PERMEASE, MAJOR FACILITATOR SUPERFAMILY-RELATED"/>
    <property type="match status" value="1"/>
</dbReference>
<dbReference type="Gene3D" id="1.20.1250.20">
    <property type="entry name" value="MFS general substrate transporter like domains"/>
    <property type="match status" value="1"/>
</dbReference>
<dbReference type="InterPro" id="IPR011701">
    <property type="entry name" value="MFS"/>
</dbReference>
<feature type="transmembrane region" description="Helical" evidence="2">
    <location>
        <begin position="61"/>
        <end position="80"/>
    </location>
</feature>
<keyword evidence="2" id="KW-1133">Transmembrane helix</keyword>
<evidence type="ECO:0000313" key="4">
    <source>
        <dbReference type="Proteomes" id="UP000255036"/>
    </source>
</evidence>
<feature type="transmembrane region" description="Helical" evidence="2">
    <location>
        <begin position="360"/>
        <end position="379"/>
    </location>
</feature>
<dbReference type="InterPro" id="IPR036259">
    <property type="entry name" value="MFS_trans_sf"/>
</dbReference>
<feature type="transmembrane region" description="Helical" evidence="2">
    <location>
        <begin position="234"/>
        <end position="256"/>
    </location>
</feature>
<feature type="transmembrane region" description="Helical" evidence="2">
    <location>
        <begin position="268"/>
        <end position="284"/>
    </location>
</feature>
<comment type="subcellular location">
    <subcellularLocation>
        <location evidence="1">Cell membrane</location>
        <topology evidence="1">Multi-pass membrane protein</topology>
    </subcellularLocation>
</comment>
<keyword evidence="4" id="KW-1185">Reference proteome</keyword>
<dbReference type="SUPFAM" id="SSF103473">
    <property type="entry name" value="MFS general substrate transporter"/>
    <property type="match status" value="1"/>
</dbReference>
<evidence type="ECO:0000256" key="1">
    <source>
        <dbReference type="ARBA" id="ARBA00004651"/>
    </source>
</evidence>
<name>A0A371AT48_9FIRM</name>
<feature type="transmembrane region" description="Helical" evidence="2">
    <location>
        <begin position="33"/>
        <end position="55"/>
    </location>
</feature>
<keyword evidence="2" id="KW-0472">Membrane</keyword>
<dbReference type="GO" id="GO:0022857">
    <property type="term" value="F:transmembrane transporter activity"/>
    <property type="evidence" value="ECO:0007669"/>
    <property type="project" value="InterPro"/>
</dbReference>
<comment type="caution">
    <text evidence="3">The sequence shown here is derived from an EMBL/GenBank/DDBJ whole genome shotgun (WGS) entry which is preliminary data.</text>
</comment>
<sequence>MRILNYGRMYKMENETQTALISEKNFNRMLLKFYILDGLKQAFFYIPILVIYYQGIMDREIQVAILLSIKTFSVNLLEIPTGFVADHISRKVSVLLGVFISIISLGIIVLFQNFWWLCVAQFLFALSETLSSGADKAFLFDNLKYYNKQIMYDKVNCNMHFNSSLILSLSFITGGILYNYWEMSPFVLSIILFIVSFIVGLTIHEENYDEVDSSGNRLKKMKAFYRIKTQSKKLWFYIIYTSVIRSFFYSVYLFIYPLLLISNTIPKPYFGIVYSAAVLIYGFGSKLSVNIRNISRFIVIYVSLFTGVLYVVIGFNTNALIFIGLIMFVRLIWGAFAVISNNEINKMIKQSSVRSTILSVANAIGNVFSSGLIFIYGILLNSIVLKNVMIVTGILLICLGLLSVLVKRFCNTIMSS</sequence>
<evidence type="ECO:0000313" key="3">
    <source>
        <dbReference type="EMBL" id="RDU22712.1"/>
    </source>
</evidence>
<dbReference type="AlphaFoldDB" id="A0A371AT48"/>
<evidence type="ECO:0000256" key="2">
    <source>
        <dbReference type="SAM" id="Phobius"/>
    </source>
</evidence>